<proteinExistence type="predicted"/>
<protein>
    <recommendedName>
        <fullName evidence="4">Histone H1</fullName>
    </recommendedName>
</protein>
<feature type="compositionally biased region" description="Basic residues" evidence="1">
    <location>
        <begin position="67"/>
        <end position="76"/>
    </location>
</feature>
<feature type="region of interest" description="Disordered" evidence="1">
    <location>
        <begin position="49"/>
        <end position="76"/>
    </location>
</feature>
<evidence type="ECO:0000313" key="3">
    <source>
        <dbReference type="Proteomes" id="UP000659124"/>
    </source>
</evidence>
<dbReference type="Proteomes" id="UP000659124">
    <property type="component" value="Unassembled WGS sequence"/>
</dbReference>
<evidence type="ECO:0000256" key="1">
    <source>
        <dbReference type="SAM" id="MobiDB-lite"/>
    </source>
</evidence>
<organism evidence="2 3">
    <name type="scientific">Chitinophaga qingshengii</name>
    <dbReference type="NCBI Taxonomy" id="1569794"/>
    <lineage>
        <taxon>Bacteria</taxon>
        <taxon>Pseudomonadati</taxon>
        <taxon>Bacteroidota</taxon>
        <taxon>Chitinophagia</taxon>
        <taxon>Chitinophagales</taxon>
        <taxon>Chitinophagaceae</taxon>
        <taxon>Chitinophaga</taxon>
    </lineage>
</organism>
<comment type="caution">
    <text evidence="2">The sequence shown here is derived from an EMBL/GenBank/DDBJ whole genome shotgun (WGS) entry which is preliminary data.</text>
</comment>
<evidence type="ECO:0008006" key="4">
    <source>
        <dbReference type="Google" id="ProtNLM"/>
    </source>
</evidence>
<sequence length="76" mass="8707">MMTGEFYEKLKNALIEQGKELEASAEARARLRYNLGIVLTPEGKIIFKKIPKRKKRAPQEEKVTPKTGKRAPKKQP</sequence>
<name>A0ABR7TMU5_9BACT</name>
<reference evidence="2 3" key="1">
    <citation type="submission" date="2020-09" db="EMBL/GenBank/DDBJ databases">
        <title>Genome sequences of type strains of Chitinophaga qingshengii and Chitinophaga varians.</title>
        <authorList>
            <person name="Kittiwongwattana C."/>
        </authorList>
    </citation>
    <scope>NUCLEOTIDE SEQUENCE [LARGE SCALE GENOMIC DNA]</scope>
    <source>
        <strain evidence="2 3">JCM 30026</strain>
    </source>
</reference>
<gene>
    <name evidence="2" type="ORF">ICL07_15575</name>
</gene>
<dbReference type="EMBL" id="JACVFC010000002">
    <property type="protein sequence ID" value="MBC9931805.1"/>
    <property type="molecule type" value="Genomic_DNA"/>
</dbReference>
<accession>A0ABR7TMU5</accession>
<dbReference type="RefSeq" id="WP_188088956.1">
    <property type="nucleotide sequence ID" value="NZ_JACVFC010000002.1"/>
</dbReference>
<keyword evidence="3" id="KW-1185">Reference proteome</keyword>
<evidence type="ECO:0000313" key="2">
    <source>
        <dbReference type="EMBL" id="MBC9931805.1"/>
    </source>
</evidence>